<reference evidence="2 3" key="1">
    <citation type="submission" date="2024-05" db="EMBL/GenBank/DDBJ databases">
        <title>Culex pipiens pipiens assembly and annotation.</title>
        <authorList>
            <person name="Alout H."/>
            <person name="Durand T."/>
        </authorList>
    </citation>
    <scope>NUCLEOTIDE SEQUENCE [LARGE SCALE GENOMIC DNA]</scope>
    <source>
        <strain evidence="2">HA-2024</strain>
        <tissue evidence="2">Whole body</tissue>
    </source>
</reference>
<name>A0ABD1DK30_CULPP</name>
<dbReference type="PANTHER" id="PTHR47510">
    <property type="entry name" value="REVERSE TRANSCRIPTASE DOMAIN-CONTAINING PROTEIN"/>
    <property type="match status" value="1"/>
</dbReference>
<dbReference type="CDD" id="cd01650">
    <property type="entry name" value="RT_nLTR_like"/>
    <property type="match status" value="1"/>
</dbReference>
<dbReference type="PANTHER" id="PTHR47510:SF3">
    <property type="entry name" value="ENDO_EXONUCLEASE_PHOSPHATASE DOMAIN-CONTAINING PROTEIN"/>
    <property type="match status" value="1"/>
</dbReference>
<protein>
    <recommendedName>
        <fullName evidence="1">Reverse transcriptase domain-containing protein</fullName>
    </recommendedName>
</protein>
<evidence type="ECO:0000259" key="1">
    <source>
        <dbReference type="PROSITE" id="PS50878"/>
    </source>
</evidence>
<dbReference type="Pfam" id="PF00078">
    <property type="entry name" value="RVT_1"/>
    <property type="match status" value="1"/>
</dbReference>
<dbReference type="Proteomes" id="UP001562425">
    <property type="component" value="Unassembled WGS sequence"/>
</dbReference>
<evidence type="ECO:0000313" key="3">
    <source>
        <dbReference type="Proteomes" id="UP001562425"/>
    </source>
</evidence>
<sequence>MDGADDGVSAKLDAAVKMFMEQFTETKTMIHEMRTDLNKKIETIKTDLEGKLEAVSKDITSLRSDCATKFLQTDANVDALSDRLDGVSHAIDSLERCDDLIVSGVPFVEGEDLPAYFTAMLKHVGLDGSVPPSVDIRRLYSRSPNGSDGSFIKIQFALRNARDDFYYAYLGKHDLKLCHLGIDSTRRVYANESLTDAARKVRAAAIRLKKDGKLSSVYTMRGVVHDSKVTIACFTESWLTTKNTDRSIAIPGFAFLRCDRKYCRGGGIVIYYKEHVGCKEVFRIEPTEQSADKTECLACELRFGSEKVLLVAVYNPPGNDCTDILAEKLDALIGSFEYVVLIGDFNTDLRKPSNERARLESLMSTFALVSVGEEPTFYHRHGCSQLDLLLSSCCEKVLRFSQVAFPGLSTHDLIFGSLDFDVLPPVRSNTYRDYVHFNANDVENEINSVDWSEFYNLHNPNAMLDFFNSHVKRIHDQCIPLRTCSNRKKLNPWYNNEIKRSMLERDMAYDDWRKAPPERKTLAHLRYKTLRNKTNALVDRAKSQHTTRFLDSTLPAKTLWKRVRSIGAAKDKTPAVCSFHPDDVNRTFLSSFTAKDFPRRSGAATTFRFSFRTVQQWEVVNAICDISSNATGLDGLPICFIKIILPLVIRQVTYLFNKVIETSIFPSFWKQAKVLPLRKKPHINTIQNLRPISILCSLSKALEKLLEKQMSCHLSENNLLSPVQAGFRKGQGIQTAAVRVYDELAAIVDGRGSAVLLLLDFSKAFDTIPHGKLCAKLETQFYFSGPAVNLVASYLDGRTQTVFCDDQCSDSGEVSSGVAQGSVIGPLLFCCHANDLPTVLKHCSIQMYADDVQLFVGRNGPCARELVRMVNEDLASIHEWCERNKLVVNQAKSKALFVKGGRRNVAPNSSLPSLQLDGERIVWTESASNLGFVFQADLQWDGLIHQQCGKIYAGLRTLYSSARAAPVATRLKLFKALLLPHFLFGDLLYVKPSAGAMDRLRVALNSCVRFVYGLNRYAR</sequence>
<dbReference type="EMBL" id="JBEHCU010005365">
    <property type="protein sequence ID" value="KAL1400086.1"/>
    <property type="molecule type" value="Genomic_DNA"/>
</dbReference>
<feature type="non-terminal residue" evidence="2">
    <location>
        <position position="1019"/>
    </location>
</feature>
<proteinExistence type="predicted"/>
<dbReference type="AlphaFoldDB" id="A0ABD1DK30"/>
<feature type="domain" description="Reverse transcriptase" evidence="1">
    <location>
        <begin position="658"/>
        <end position="945"/>
    </location>
</feature>
<comment type="caution">
    <text evidence="2">The sequence shown here is derived from an EMBL/GenBank/DDBJ whole genome shotgun (WGS) entry which is preliminary data.</text>
</comment>
<gene>
    <name evidence="2" type="ORF">pipiens_007725</name>
</gene>
<dbReference type="Gene3D" id="3.60.10.10">
    <property type="entry name" value="Endonuclease/exonuclease/phosphatase"/>
    <property type="match status" value="1"/>
</dbReference>
<dbReference type="PROSITE" id="PS50878">
    <property type="entry name" value="RT_POL"/>
    <property type="match status" value="1"/>
</dbReference>
<dbReference type="SUPFAM" id="SSF56219">
    <property type="entry name" value="DNase I-like"/>
    <property type="match status" value="1"/>
</dbReference>
<dbReference type="InterPro" id="IPR000477">
    <property type="entry name" value="RT_dom"/>
</dbReference>
<dbReference type="GO" id="GO:0071897">
    <property type="term" value="P:DNA biosynthetic process"/>
    <property type="evidence" value="ECO:0007669"/>
    <property type="project" value="UniProtKB-ARBA"/>
</dbReference>
<evidence type="ECO:0000313" key="2">
    <source>
        <dbReference type="EMBL" id="KAL1400086.1"/>
    </source>
</evidence>
<dbReference type="InterPro" id="IPR043502">
    <property type="entry name" value="DNA/RNA_pol_sf"/>
</dbReference>
<organism evidence="2 3">
    <name type="scientific">Culex pipiens pipiens</name>
    <name type="common">Northern house mosquito</name>
    <dbReference type="NCBI Taxonomy" id="38569"/>
    <lineage>
        <taxon>Eukaryota</taxon>
        <taxon>Metazoa</taxon>
        <taxon>Ecdysozoa</taxon>
        <taxon>Arthropoda</taxon>
        <taxon>Hexapoda</taxon>
        <taxon>Insecta</taxon>
        <taxon>Pterygota</taxon>
        <taxon>Neoptera</taxon>
        <taxon>Endopterygota</taxon>
        <taxon>Diptera</taxon>
        <taxon>Nematocera</taxon>
        <taxon>Culicoidea</taxon>
        <taxon>Culicidae</taxon>
        <taxon>Culicinae</taxon>
        <taxon>Culicini</taxon>
        <taxon>Culex</taxon>
        <taxon>Culex</taxon>
    </lineage>
</organism>
<accession>A0ABD1DK30</accession>
<dbReference type="InterPro" id="IPR036691">
    <property type="entry name" value="Endo/exonu/phosph_ase_sf"/>
</dbReference>
<keyword evidence="3" id="KW-1185">Reference proteome</keyword>
<dbReference type="SUPFAM" id="SSF56672">
    <property type="entry name" value="DNA/RNA polymerases"/>
    <property type="match status" value="1"/>
</dbReference>